<protein>
    <submittedName>
        <fullName evidence="1">Uncharacterized protein</fullName>
    </submittedName>
</protein>
<reference evidence="1" key="1">
    <citation type="submission" date="2020-05" db="EMBL/GenBank/DDBJ databases">
        <title>Large-scale comparative analyses of tick genomes elucidate their genetic diversity and vector capacities.</title>
        <authorList>
            <person name="Jia N."/>
            <person name="Wang J."/>
            <person name="Shi W."/>
            <person name="Du L."/>
            <person name="Sun Y."/>
            <person name="Zhan W."/>
            <person name="Jiang J."/>
            <person name="Wang Q."/>
            <person name="Zhang B."/>
            <person name="Ji P."/>
            <person name="Sakyi L.B."/>
            <person name="Cui X."/>
            <person name="Yuan T."/>
            <person name="Jiang B."/>
            <person name="Yang W."/>
            <person name="Lam T.T.-Y."/>
            <person name="Chang Q."/>
            <person name="Ding S."/>
            <person name="Wang X."/>
            <person name="Zhu J."/>
            <person name="Ruan X."/>
            <person name="Zhao L."/>
            <person name="Wei J."/>
            <person name="Que T."/>
            <person name="Du C."/>
            <person name="Cheng J."/>
            <person name="Dai P."/>
            <person name="Han X."/>
            <person name="Huang E."/>
            <person name="Gao Y."/>
            <person name="Liu J."/>
            <person name="Shao H."/>
            <person name="Ye R."/>
            <person name="Li L."/>
            <person name="Wei W."/>
            <person name="Wang X."/>
            <person name="Wang C."/>
            <person name="Yang T."/>
            <person name="Huo Q."/>
            <person name="Li W."/>
            <person name="Guo W."/>
            <person name="Chen H."/>
            <person name="Zhou L."/>
            <person name="Ni X."/>
            <person name="Tian J."/>
            <person name="Zhou Y."/>
            <person name="Sheng Y."/>
            <person name="Liu T."/>
            <person name="Pan Y."/>
            <person name="Xia L."/>
            <person name="Li J."/>
            <person name="Zhao F."/>
            <person name="Cao W."/>
        </authorList>
    </citation>
    <scope>NUCLEOTIDE SEQUENCE</scope>
    <source>
        <strain evidence="1">Dsil-2018</strain>
    </source>
</reference>
<gene>
    <name evidence="1" type="ORF">HPB49_004715</name>
</gene>
<accession>A0ACB8DUI7</accession>
<name>A0ACB8DUI7_DERSI</name>
<evidence type="ECO:0000313" key="1">
    <source>
        <dbReference type="EMBL" id="KAH7978167.1"/>
    </source>
</evidence>
<dbReference type="EMBL" id="CM023470">
    <property type="protein sequence ID" value="KAH7978167.1"/>
    <property type="molecule type" value="Genomic_DNA"/>
</dbReference>
<organism evidence="1 2">
    <name type="scientific">Dermacentor silvarum</name>
    <name type="common">Tick</name>
    <dbReference type="NCBI Taxonomy" id="543639"/>
    <lineage>
        <taxon>Eukaryota</taxon>
        <taxon>Metazoa</taxon>
        <taxon>Ecdysozoa</taxon>
        <taxon>Arthropoda</taxon>
        <taxon>Chelicerata</taxon>
        <taxon>Arachnida</taxon>
        <taxon>Acari</taxon>
        <taxon>Parasitiformes</taxon>
        <taxon>Ixodida</taxon>
        <taxon>Ixodoidea</taxon>
        <taxon>Ixodidae</taxon>
        <taxon>Rhipicephalinae</taxon>
        <taxon>Dermacentor</taxon>
    </lineage>
</organism>
<comment type="caution">
    <text evidence="1">The sequence shown here is derived from an EMBL/GenBank/DDBJ whole genome shotgun (WGS) entry which is preliminary data.</text>
</comment>
<dbReference type="Proteomes" id="UP000821865">
    <property type="component" value="Chromosome 1"/>
</dbReference>
<sequence>MTHTGERPFVCHVCDRGFNRRGDLKRHLLVHSKEKPHECPDCGERFARASNLANHRRLQHMAQSVRCHVWPECGKGFTTRTHLASHLLTHTGQKPHECSECGTRFAQPGSTNRSSTAASAGCTTRTAARGVWTSET</sequence>
<proteinExistence type="predicted"/>
<keyword evidence="2" id="KW-1185">Reference proteome</keyword>
<evidence type="ECO:0000313" key="2">
    <source>
        <dbReference type="Proteomes" id="UP000821865"/>
    </source>
</evidence>